<dbReference type="GO" id="GO:0004190">
    <property type="term" value="F:aspartic-type endopeptidase activity"/>
    <property type="evidence" value="ECO:0007669"/>
    <property type="project" value="UniProtKB-KW"/>
</dbReference>
<dbReference type="Pfam" id="PF14543">
    <property type="entry name" value="TAXi_N"/>
    <property type="match status" value="1"/>
</dbReference>
<evidence type="ECO:0000256" key="5">
    <source>
        <dbReference type="ARBA" id="ARBA00023180"/>
    </source>
</evidence>
<keyword evidence="2 7" id="KW-0645">Protease</keyword>
<dbReference type="InterPro" id="IPR051708">
    <property type="entry name" value="Plant_Aspart_Prot_A1"/>
</dbReference>
<dbReference type="PANTHER" id="PTHR47967">
    <property type="entry name" value="OS07G0603500 PROTEIN-RELATED"/>
    <property type="match status" value="1"/>
</dbReference>
<evidence type="ECO:0000256" key="6">
    <source>
        <dbReference type="PIRSR" id="PIRSR601461-1"/>
    </source>
</evidence>
<sequence>MAVALHALFIFITFISLACGRHTIAATNPRHFATKLIHRNSPLSPFYKPNASSYYNDANGDVVLKNSLSRYAYLSAKQRNPYSTNKIRTTQFPDGTEFLAKLSIGTPPFDVYAVMDTGSDIFWIQCKPCENCYSQIDPIYDRTKSSTYVPFSCNSFTCSFLPKARRDCDRDNKCLYHLQYDDGDTSSGYLASEVLTFNSGGSISKIPDVAFGCGVRNTHKIHDHEAGTLSLGDGDLSLVNQLARPRERKFSYCFGNRTDPTAEGNLIIGEGSYIAGDETPLESDYFYYLKLIDISVGDKRLQIPPIYFERKPSRVGGVIIDSGTTLTYLLSGAYLPLEAGLKELLEIFQRKLVQDPTFNKRTCFEGKIGRDLAGFPMVTFHFQGDADLVLEKWSQFQQVSEEVFCLAFYMSPDDQMNVIGNMAQQFYNFGFDLVNNVLTFEAIDCSII</sequence>
<feature type="chain" id="PRO_5043002843" description="Peptidase A1 domain-containing protein" evidence="8">
    <location>
        <begin position="21"/>
        <end position="448"/>
    </location>
</feature>
<name>A0AAP0S5V3_LIQFO</name>
<dbReference type="GO" id="GO:0005576">
    <property type="term" value="C:extracellular region"/>
    <property type="evidence" value="ECO:0007669"/>
    <property type="project" value="TreeGrafter"/>
</dbReference>
<dbReference type="PANTHER" id="PTHR47967:SF14">
    <property type="entry name" value="EUKARYOTIC ASPARTYL PROTEASE FAMILY PROTEIN"/>
    <property type="match status" value="1"/>
</dbReference>
<protein>
    <recommendedName>
        <fullName evidence="9">Peptidase A1 domain-containing protein</fullName>
    </recommendedName>
</protein>
<dbReference type="SUPFAM" id="SSF50630">
    <property type="entry name" value="Acid proteases"/>
    <property type="match status" value="1"/>
</dbReference>
<feature type="domain" description="Peptidase A1" evidence="9">
    <location>
        <begin position="98"/>
        <end position="441"/>
    </location>
</feature>
<evidence type="ECO:0000256" key="8">
    <source>
        <dbReference type="SAM" id="SignalP"/>
    </source>
</evidence>
<evidence type="ECO:0000256" key="7">
    <source>
        <dbReference type="RuleBase" id="RU000454"/>
    </source>
</evidence>
<dbReference type="GO" id="GO:0006508">
    <property type="term" value="P:proteolysis"/>
    <property type="evidence" value="ECO:0007669"/>
    <property type="project" value="UniProtKB-KW"/>
</dbReference>
<keyword evidence="11" id="KW-1185">Reference proteome</keyword>
<evidence type="ECO:0000256" key="3">
    <source>
        <dbReference type="ARBA" id="ARBA00022750"/>
    </source>
</evidence>
<feature type="active site" evidence="6">
    <location>
        <position position="321"/>
    </location>
</feature>
<dbReference type="CDD" id="cd05476">
    <property type="entry name" value="pepsin_A_like_plant"/>
    <property type="match status" value="1"/>
</dbReference>
<dbReference type="Pfam" id="PF14541">
    <property type="entry name" value="TAXi_C"/>
    <property type="match status" value="1"/>
</dbReference>
<evidence type="ECO:0000256" key="1">
    <source>
        <dbReference type="ARBA" id="ARBA00007447"/>
    </source>
</evidence>
<evidence type="ECO:0000256" key="4">
    <source>
        <dbReference type="ARBA" id="ARBA00022801"/>
    </source>
</evidence>
<comment type="caution">
    <text evidence="10">The sequence shown here is derived from an EMBL/GenBank/DDBJ whole genome shotgun (WGS) entry which is preliminary data.</text>
</comment>
<keyword evidence="5" id="KW-0325">Glycoprotein</keyword>
<evidence type="ECO:0000313" key="11">
    <source>
        <dbReference type="Proteomes" id="UP001415857"/>
    </source>
</evidence>
<dbReference type="InterPro" id="IPR001461">
    <property type="entry name" value="Aspartic_peptidase_A1"/>
</dbReference>
<keyword evidence="8" id="KW-0732">Signal</keyword>
<dbReference type="InterPro" id="IPR032799">
    <property type="entry name" value="TAXi_C"/>
</dbReference>
<dbReference type="EMBL" id="JBBPBK010000002">
    <property type="protein sequence ID" value="KAK9289888.1"/>
    <property type="molecule type" value="Genomic_DNA"/>
</dbReference>
<keyword evidence="4 7" id="KW-0378">Hydrolase</keyword>
<dbReference type="InterPro" id="IPR021109">
    <property type="entry name" value="Peptidase_aspartic_dom_sf"/>
</dbReference>
<organism evidence="10 11">
    <name type="scientific">Liquidambar formosana</name>
    <name type="common">Formosan gum</name>
    <dbReference type="NCBI Taxonomy" id="63359"/>
    <lineage>
        <taxon>Eukaryota</taxon>
        <taxon>Viridiplantae</taxon>
        <taxon>Streptophyta</taxon>
        <taxon>Embryophyta</taxon>
        <taxon>Tracheophyta</taxon>
        <taxon>Spermatophyta</taxon>
        <taxon>Magnoliopsida</taxon>
        <taxon>eudicotyledons</taxon>
        <taxon>Gunneridae</taxon>
        <taxon>Pentapetalae</taxon>
        <taxon>Saxifragales</taxon>
        <taxon>Altingiaceae</taxon>
        <taxon>Liquidambar</taxon>
    </lineage>
</organism>
<dbReference type="AlphaFoldDB" id="A0AAP0S5V3"/>
<keyword evidence="3 7" id="KW-0064">Aspartyl protease</keyword>
<dbReference type="InterPro" id="IPR034161">
    <property type="entry name" value="Pepsin-like_plant"/>
</dbReference>
<feature type="active site" evidence="6">
    <location>
        <position position="116"/>
    </location>
</feature>
<dbReference type="Gene3D" id="2.40.70.10">
    <property type="entry name" value="Acid Proteases"/>
    <property type="match status" value="2"/>
</dbReference>
<dbReference type="Proteomes" id="UP001415857">
    <property type="component" value="Unassembled WGS sequence"/>
</dbReference>
<evidence type="ECO:0000256" key="2">
    <source>
        <dbReference type="ARBA" id="ARBA00022670"/>
    </source>
</evidence>
<dbReference type="InterPro" id="IPR032861">
    <property type="entry name" value="TAXi_N"/>
</dbReference>
<comment type="similarity">
    <text evidence="1 7">Belongs to the peptidase A1 family.</text>
</comment>
<proteinExistence type="inferred from homology"/>
<reference evidence="10 11" key="1">
    <citation type="journal article" date="2024" name="Plant J.">
        <title>Genome sequences and population genomics reveal climatic adaptation and genomic divergence between two closely related sweetgum species.</title>
        <authorList>
            <person name="Xu W.Q."/>
            <person name="Ren C.Q."/>
            <person name="Zhang X.Y."/>
            <person name="Comes H.P."/>
            <person name="Liu X.H."/>
            <person name="Li Y.G."/>
            <person name="Kettle C.J."/>
            <person name="Jalonen R."/>
            <person name="Gaisberger H."/>
            <person name="Ma Y.Z."/>
            <person name="Qiu Y.X."/>
        </authorList>
    </citation>
    <scope>NUCLEOTIDE SEQUENCE [LARGE SCALE GENOMIC DNA]</scope>
    <source>
        <strain evidence="10">Hangzhou</strain>
    </source>
</reference>
<dbReference type="InterPro" id="IPR001969">
    <property type="entry name" value="Aspartic_peptidase_AS"/>
</dbReference>
<accession>A0AAP0S5V3</accession>
<dbReference type="PRINTS" id="PR00792">
    <property type="entry name" value="PEPSIN"/>
</dbReference>
<evidence type="ECO:0000313" key="10">
    <source>
        <dbReference type="EMBL" id="KAK9289888.1"/>
    </source>
</evidence>
<gene>
    <name evidence="10" type="ORF">L1049_008049</name>
</gene>
<feature type="signal peptide" evidence="8">
    <location>
        <begin position="1"/>
        <end position="20"/>
    </location>
</feature>
<dbReference type="InterPro" id="IPR033121">
    <property type="entry name" value="PEPTIDASE_A1"/>
</dbReference>
<dbReference type="PROSITE" id="PS51767">
    <property type="entry name" value="PEPTIDASE_A1"/>
    <property type="match status" value="1"/>
</dbReference>
<dbReference type="PROSITE" id="PS00141">
    <property type="entry name" value="ASP_PROTEASE"/>
    <property type="match status" value="1"/>
</dbReference>
<dbReference type="FunFam" id="2.40.70.10:FF:000033">
    <property type="entry name" value="Aspartyl protease family protein"/>
    <property type="match status" value="1"/>
</dbReference>
<evidence type="ECO:0000259" key="9">
    <source>
        <dbReference type="PROSITE" id="PS51767"/>
    </source>
</evidence>